<dbReference type="SUPFAM" id="SSF55394">
    <property type="entry name" value="Bactericidal permeability-increasing protein, BPI"/>
    <property type="match status" value="2"/>
</dbReference>
<proteinExistence type="predicted"/>
<evidence type="ECO:0000259" key="1">
    <source>
        <dbReference type="Pfam" id="PF01273"/>
    </source>
</evidence>
<dbReference type="OrthoDB" id="10255543at2759"/>
<dbReference type="InterPro" id="IPR017943">
    <property type="entry name" value="Bactericidal_perm-incr_a/b_dom"/>
</dbReference>
<gene>
    <name evidence="2" type="ORF">J8273_8464</name>
</gene>
<evidence type="ECO:0000313" key="3">
    <source>
        <dbReference type="Proteomes" id="UP000717585"/>
    </source>
</evidence>
<dbReference type="Gene3D" id="3.15.20.10">
    <property type="entry name" value="Bactericidal permeability-increasing protein, domain 2"/>
    <property type="match status" value="1"/>
</dbReference>
<reference evidence="2" key="1">
    <citation type="submission" date="2021-05" db="EMBL/GenBank/DDBJ databases">
        <title>A free-living protist that lacks canonical eukaryotic 1 DNA replication and segregation systems.</title>
        <authorList>
            <person name="Salas-Leiva D.E."/>
            <person name="Tromer E.C."/>
            <person name="Curtis B.A."/>
            <person name="Jerlstrom-Hultqvist J."/>
            <person name="Kolisko M."/>
            <person name="Yi Z."/>
            <person name="Salas-Leiva J.S."/>
            <person name="Gallot-Lavallee L."/>
            <person name="Kops G.J.P.L."/>
            <person name="Archibald J.M."/>
            <person name="Simpson A.G.B."/>
            <person name="Roger A.J."/>
        </authorList>
    </citation>
    <scope>NUCLEOTIDE SEQUENCE</scope>
    <source>
        <strain evidence="2">BICM</strain>
    </source>
</reference>
<dbReference type="PANTHER" id="PTHR10504">
    <property type="entry name" value="BACTERICIDAL PERMEABILITY-INCREASING BPI PROTEIN-RELATED"/>
    <property type="match status" value="1"/>
</dbReference>
<sequence>MNHANLLSQTTVTADEFTNNANGPYKVAITTEGLTKWSSTFVDQILDGMAQSKFPPISGWQQVALVGNVTYTISNLKLTSYTLGGLQATTDPKTKELVIVMSDFNPDATFDYVGDKVSFPHVHEAGTGSGSLKGATLTVRVNIHPDPVTLIPTETVTSCLMSVKDMNVSLHGGASWLIDMFVAIFKSTVIRMLEEQGSIQGTRIVKQVMHEQLSKWVPYYAFTNGDTWDERLVGSVEYGDNFAAFTTAGVTRYMNQSATLPGLSKALPDLINSKALQIFIHEEAIDSMIGTGFRHGYYAGDAAKATAAPSMARFMNTDGWKSSIPGVRGLPSQDLTLHINANAKPYVKVFPAALYVGFDTTVTVKGSISGELATLNWGTGYSASMTTGPSSDLFLFKFESYNQTLSVASSKVGDFAVTGPITAMFKVLGKGVANHLTALYDGSTLGIPTPLINNVEFSDVATSYAPPVLQITANFEPKKSADQI</sequence>
<dbReference type="InterPro" id="IPR017942">
    <property type="entry name" value="Lipid-bd_serum_glycop_N"/>
</dbReference>
<accession>A0A8J6DZ01</accession>
<name>A0A8J6DZ01_9EUKA</name>
<dbReference type="Proteomes" id="UP000717585">
    <property type="component" value="Unassembled WGS sequence"/>
</dbReference>
<dbReference type="GO" id="GO:0008289">
    <property type="term" value="F:lipid binding"/>
    <property type="evidence" value="ECO:0007669"/>
    <property type="project" value="InterPro"/>
</dbReference>
<protein>
    <submittedName>
        <fullName evidence="2">LBP / BPI / CETP family N-terminal domain</fullName>
    </submittedName>
</protein>
<dbReference type="Pfam" id="PF01273">
    <property type="entry name" value="LBP_BPI_CETP"/>
    <property type="match status" value="1"/>
</dbReference>
<keyword evidence="3" id="KW-1185">Reference proteome</keyword>
<dbReference type="EMBL" id="JAHDYR010000067">
    <property type="protein sequence ID" value="KAG9389786.1"/>
    <property type="molecule type" value="Genomic_DNA"/>
</dbReference>
<dbReference type="InterPro" id="IPR032942">
    <property type="entry name" value="BPI/LBP/Plunc"/>
</dbReference>
<dbReference type="PANTHER" id="PTHR10504:SF131">
    <property type="entry name" value="BPI2 DOMAIN-CONTAINING PROTEIN"/>
    <property type="match status" value="1"/>
</dbReference>
<feature type="domain" description="Lipid-binding serum glycoprotein N-terminal" evidence="1">
    <location>
        <begin position="49"/>
        <end position="196"/>
    </location>
</feature>
<dbReference type="Gene3D" id="3.15.10.10">
    <property type="entry name" value="Bactericidal permeability-increasing protein, domain 1"/>
    <property type="match status" value="1"/>
</dbReference>
<organism evidence="2 3">
    <name type="scientific">Carpediemonas membranifera</name>
    <dbReference type="NCBI Taxonomy" id="201153"/>
    <lineage>
        <taxon>Eukaryota</taxon>
        <taxon>Metamonada</taxon>
        <taxon>Carpediemonas-like organisms</taxon>
        <taxon>Carpediemonas</taxon>
    </lineage>
</organism>
<evidence type="ECO:0000313" key="2">
    <source>
        <dbReference type="EMBL" id="KAG9389786.1"/>
    </source>
</evidence>
<comment type="caution">
    <text evidence="2">The sequence shown here is derived from an EMBL/GenBank/DDBJ whole genome shotgun (WGS) entry which is preliminary data.</text>
</comment>
<dbReference type="AlphaFoldDB" id="A0A8J6DZ01"/>